<dbReference type="STRING" id="419481.SAMN05216233_10757"/>
<proteinExistence type="predicted"/>
<dbReference type="SUPFAM" id="SSF160214">
    <property type="entry name" value="FlaG-like"/>
    <property type="match status" value="1"/>
</dbReference>
<dbReference type="RefSeq" id="WP_092210707.1">
    <property type="nucleotide sequence ID" value="NZ_FMUX01000007.1"/>
</dbReference>
<dbReference type="PANTHER" id="PTHR37166">
    <property type="entry name" value="PROTEIN FLAG"/>
    <property type="match status" value="1"/>
</dbReference>
<dbReference type="OrthoDB" id="5461074at2"/>
<reference evidence="2 3" key="1">
    <citation type="submission" date="2016-10" db="EMBL/GenBank/DDBJ databases">
        <authorList>
            <person name="de Groot N.N."/>
        </authorList>
    </citation>
    <scope>NUCLEOTIDE SEQUENCE [LARGE SCALE GENOMIC DNA]</scope>
    <source>
        <strain evidence="2 3">AA1</strain>
    </source>
</reference>
<dbReference type="AlphaFoldDB" id="A0A1G5F0Q3"/>
<keyword evidence="2" id="KW-0969">Cilium</keyword>
<gene>
    <name evidence="2" type="ORF">SAMN05216233_10757</name>
</gene>
<dbReference type="PANTHER" id="PTHR37166:SF1">
    <property type="entry name" value="PROTEIN FLAG"/>
    <property type="match status" value="1"/>
</dbReference>
<dbReference type="InterPro" id="IPR035924">
    <property type="entry name" value="FlaG-like_sf"/>
</dbReference>
<dbReference type="Proteomes" id="UP000198870">
    <property type="component" value="Unassembled WGS sequence"/>
</dbReference>
<protein>
    <submittedName>
        <fullName evidence="2">Flagellar protein FlaG</fullName>
    </submittedName>
</protein>
<keyword evidence="2" id="KW-0966">Cell projection</keyword>
<keyword evidence="3" id="KW-1185">Reference proteome</keyword>
<organism evidence="2 3">
    <name type="scientific">Desulfoluna spongiiphila</name>
    <dbReference type="NCBI Taxonomy" id="419481"/>
    <lineage>
        <taxon>Bacteria</taxon>
        <taxon>Pseudomonadati</taxon>
        <taxon>Thermodesulfobacteriota</taxon>
        <taxon>Desulfobacteria</taxon>
        <taxon>Desulfobacterales</taxon>
        <taxon>Desulfolunaceae</taxon>
        <taxon>Desulfoluna</taxon>
    </lineage>
</organism>
<feature type="compositionally biased region" description="Basic and acidic residues" evidence="1">
    <location>
        <begin position="39"/>
        <end position="61"/>
    </location>
</feature>
<dbReference type="Pfam" id="PF03646">
    <property type="entry name" value="FlaG"/>
    <property type="match status" value="1"/>
</dbReference>
<dbReference type="EMBL" id="FMUX01000007">
    <property type="protein sequence ID" value="SCY32865.1"/>
    <property type="molecule type" value="Genomic_DNA"/>
</dbReference>
<dbReference type="InterPro" id="IPR005186">
    <property type="entry name" value="FlaG"/>
</dbReference>
<sequence>MMQTVSQVQPQMPQRRDDVSQAEPVRPAPGSEATSDNKASTEERQEKVRADREDRLREKQLSQETLDEISRDLDTLHAVGLNFTRHDETGRTMVRITNRDTEEVIREIPAKKVLDLAAKIEEMVGIIFDEKV</sequence>
<name>A0A1G5F0Q3_9BACT</name>
<accession>A0A1G5F0Q3</accession>
<dbReference type="Gene3D" id="3.30.160.170">
    <property type="entry name" value="FlaG-like"/>
    <property type="match status" value="1"/>
</dbReference>
<keyword evidence="2" id="KW-0282">Flagellum</keyword>
<evidence type="ECO:0000313" key="3">
    <source>
        <dbReference type="Proteomes" id="UP000198870"/>
    </source>
</evidence>
<feature type="compositionally biased region" description="Polar residues" evidence="1">
    <location>
        <begin position="1"/>
        <end position="12"/>
    </location>
</feature>
<evidence type="ECO:0000256" key="1">
    <source>
        <dbReference type="SAM" id="MobiDB-lite"/>
    </source>
</evidence>
<evidence type="ECO:0000313" key="2">
    <source>
        <dbReference type="EMBL" id="SCY32865.1"/>
    </source>
</evidence>
<feature type="region of interest" description="Disordered" evidence="1">
    <location>
        <begin position="1"/>
        <end position="63"/>
    </location>
</feature>